<keyword evidence="1" id="KW-0723">Serine/threonine-protein kinase</keyword>
<name>A0ABR7M2S1_9ACTN</name>
<organism evidence="4 5">
    <name type="scientific">Actinomadura alba</name>
    <dbReference type="NCBI Taxonomy" id="406431"/>
    <lineage>
        <taxon>Bacteria</taxon>
        <taxon>Bacillati</taxon>
        <taxon>Actinomycetota</taxon>
        <taxon>Actinomycetes</taxon>
        <taxon>Streptosporangiales</taxon>
        <taxon>Thermomonosporaceae</taxon>
        <taxon>Actinomadura</taxon>
    </lineage>
</organism>
<dbReference type="InterPro" id="IPR003594">
    <property type="entry name" value="HATPase_dom"/>
</dbReference>
<evidence type="ECO:0000259" key="3">
    <source>
        <dbReference type="Pfam" id="PF13581"/>
    </source>
</evidence>
<feature type="compositionally biased region" description="Polar residues" evidence="2">
    <location>
        <begin position="166"/>
        <end position="189"/>
    </location>
</feature>
<keyword evidence="1" id="KW-0808">Transferase</keyword>
<evidence type="ECO:0000313" key="5">
    <source>
        <dbReference type="Proteomes" id="UP000805614"/>
    </source>
</evidence>
<feature type="compositionally biased region" description="Basic and acidic residues" evidence="2">
    <location>
        <begin position="149"/>
        <end position="158"/>
    </location>
</feature>
<keyword evidence="1" id="KW-0418">Kinase</keyword>
<dbReference type="Proteomes" id="UP000805614">
    <property type="component" value="Unassembled WGS sequence"/>
</dbReference>
<dbReference type="RefSeq" id="WP_187248022.1">
    <property type="nucleotide sequence ID" value="NZ_BAAAOK010000017.1"/>
</dbReference>
<protein>
    <submittedName>
        <fullName evidence="4">ATP-binding protein</fullName>
    </submittedName>
</protein>
<dbReference type="CDD" id="cd16936">
    <property type="entry name" value="HATPase_RsbW-like"/>
    <property type="match status" value="1"/>
</dbReference>
<dbReference type="Gene3D" id="3.30.565.10">
    <property type="entry name" value="Histidine kinase-like ATPase, C-terminal domain"/>
    <property type="match status" value="1"/>
</dbReference>
<evidence type="ECO:0000313" key="4">
    <source>
        <dbReference type="EMBL" id="MBC6470982.1"/>
    </source>
</evidence>
<reference evidence="4 5" key="1">
    <citation type="submission" date="2020-06" db="EMBL/GenBank/DDBJ databases">
        <title>Actinomadura xiongansis sp. nov., isolated from soil of Baiyangdian.</title>
        <authorList>
            <person name="Zhang X."/>
        </authorList>
    </citation>
    <scope>NUCLEOTIDE SEQUENCE [LARGE SCALE GENOMIC DNA]</scope>
    <source>
        <strain evidence="4 5">HBUM206468</strain>
    </source>
</reference>
<dbReference type="PANTHER" id="PTHR35526:SF3">
    <property type="entry name" value="ANTI-SIGMA-F FACTOR RSBW"/>
    <property type="match status" value="1"/>
</dbReference>
<feature type="region of interest" description="Disordered" evidence="2">
    <location>
        <begin position="147"/>
        <end position="189"/>
    </location>
</feature>
<keyword evidence="5" id="KW-1185">Reference proteome</keyword>
<keyword evidence="4" id="KW-0547">Nucleotide-binding</keyword>
<evidence type="ECO:0000256" key="2">
    <source>
        <dbReference type="SAM" id="MobiDB-lite"/>
    </source>
</evidence>
<dbReference type="GO" id="GO:0005524">
    <property type="term" value="F:ATP binding"/>
    <property type="evidence" value="ECO:0007669"/>
    <property type="project" value="UniProtKB-KW"/>
</dbReference>
<evidence type="ECO:0000256" key="1">
    <source>
        <dbReference type="ARBA" id="ARBA00022527"/>
    </source>
</evidence>
<dbReference type="PANTHER" id="PTHR35526">
    <property type="entry name" value="ANTI-SIGMA-F FACTOR RSBW-RELATED"/>
    <property type="match status" value="1"/>
</dbReference>
<sequence>MSVSYPRPAGVTLAEMRLPLTASSPKIARDLVAMTAQAWGLADLEYVAKLATSELVTNAFRYCTGMRGSTVLIVVTRADDLFRVEVHDGSKELPHKKSPTPTDTSGRGLSLVEEMVSLCGAYPTPFGKAVWFEITAQWPLDLAKSRKAKGGDANEAQRRNLLAGLRSSSVRNPPSISGQDTGIRSSPVP</sequence>
<gene>
    <name evidence="4" type="ORF">HKK74_36655</name>
</gene>
<dbReference type="EMBL" id="JABVEC010000053">
    <property type="protein sequence ID" value="MBC6470982.1"/>
    <property type="molecule type" value="Genomic_DNA"/>
</dbReference>
<feature type="domain" description="Histidine kinase/HSP90-like ATPase" evidence="3">
    <location>
        <begin position="26"/>
        <end position="132"/>
    </location>
</feature>
<accession>A0ABR7M2S1</accession>
<dbReference type="InterPro" id="IPR036890">
    <property type="entry name" value="HATPase_C_sf"/>
</dbReference>
<keyword evidence="4" id="KW-0067">ATP-binding</keyword>
<proteinExistence type="predicted"/>
<comment type="caution">
    <text evidence="4">The sequence shown here is derived from an EMBL/GenBank/DDBJ whole genome shotgun (WGS) entry which is preliminary data.</text>
</comment>
<dbReference type="InterPro" id="IPR050267">
    <property type="entry name" value="Anti-sigma-factor_SerPK"/>
</dbReference>
<dbReference type="Pfam" id="PF13581">
    <property type="entry name" value="HATPase_c_2"/>
    <property type="match status" value="1"/>
</dbReference>
<dbReference type="SUPFAM" id="SSF55874">
    <property type="entry name" value="ATPase domain of HSP90 chaperone/DNA topoisomerase II/histidine kinase"/>
    <property type="match status" value="1"/>
</dbReference>